<dbReference type="Gene3D" id="1.20.1720.10">
    <property type="entry name" value="Multidrug resistance protein D"/>
    <property type="match status" value="1"/>
</dbReference>
<keyword evidence="6 7" id="KW-0472">Membrane</keyword>
<feature type="transmembrane region" description="Helical" evidence="7">
    <location>
        <begin position="68"/>
        <end position="87"/>
    </location>
</feature>
<evidence type="ECO:0000259" key="8">
    <source>
        <dbReference type="PROSITE" id="PS50850"/>
    </source>
</evidence>
<evidence type="ECO:0000256" key="2">
    <source>
        <dbReference type="ARBA" id="ARBA00022448"/>
    </source>
</evidence>
<evidence type="ECO:0000256" key="1">
    <source>
        <dbReference type="ARBA" id="ARBA00004651"/>
    </source>
</evidence>
<dbReference type="InterPro" id="IPR020846">
    <property type="entry name" value="MFS_dom"/>
</dbReference>
<name>A0A3S4DUP6_9MYCO</name>
<feature type="transmembrane region" description="Helical" evidence="7">
    <location>
        <begin position="321"/>
        <end position="339"/>
    </location>
</feature>
<feature type="transmembrane region" description="Helical" evidence="7">
    <location>
        <begin position="351"/>
        <end position="368"/>
    </location>
</feature>
<dbReference type="GO" id="GO:0005886">
    <property type="term" value="C:plasma membrane"/>
    <property type="evidence" value="ECO:0007669"/>
    <property type="project" value="UniProtKB-SubCell"/>
</dbReference>
<feature type="transmembrane region" description="Helical" evidence="7">
    <location>
        <begin position="380"/>
        <end position="402"/>
    </location>
</feature>
<feature type="transmembrane region" description="Helical" evidence="7">
    <location>
        <begin position="244"/>
        <end position="265"/>
    </location>
</feature>
<feature type="transmembrane region" description="Helical" evidence="7">
    <location>
        <begin position="99"/>
        <end position="125"/>
    </location>
</feature>
<evidence type="ECO:0000256" key="7">
    <source>
        <dbReference type="SAM" id="Phobius"/>
    </source>
</evidence>
<organism evidence="9 10">
    <name type="scientific">Mycobacterium basiliense</name>
    <dbReference type="NCBI Taxonomy" id="2094119"/>
    <lineage>
        <taxon>Bacteria</taxon>
        <taxon>Bacillati</taxon>
        <taxon>Actinomycetota</taxon>
        <taxon>Actinomycetes</taxon>
        <taxon>Mycobacteriales</taxon>
        <taxon>Mycobacteriaceae</taxon>
        <taxon>Mycobacterium</taxon>
    </lineage>
</organism>
<reference evidence="10" key="1">
    <citation type="submission" date="2018-02" db="EMBL/GenBank/DDBJ databases">
        <authorList>
            <person name="Seth-Smith MB H."/>
            <person name="Seth-Smith H."/>
        </authorList>
    </citation>
    <scope>NUCLEOTIDE SEQUENCE [LARGE SCALE GENOMIC DNA]</scope>
</reference>
<evidence type="ECO:0000256" key="4">
    <source>
        <dbReference type="ARBA" id="ARBA00022692"/>
    </source>
</evidence>
<feature type="transmembrane region" description="Helical" evidence="7">
    <location>
        <begin position="160"/>
        <end position="181"/>
    </location>
</feature>
<feature type="transmembrane region" description="Helical" evidence="7">
    <location>
        <begin position="131"/>
        <end position="148"/>
    </location>
</feature>
<dbReference type="KEGG" id="mbai:MB901379_03180"/>
<dbReference type="InterPro" id="IPR011701">
    <property type="entry name" value="MFS"/>
</dbReference>
<sequence>MAMTRLGRGKRRVTPATSWNLGSRTDFRELWAILGVMLVGRFMILVDATIVAVATPTIMAALNTSYDMVIWVTSAYLLAFAVPLLVAGRLGDRFGQKNVFVFGLSVFTAASAWCGLSGSVGMLIAARAVQGIGAALLAPQILSTVTHLCPPQHRGAAMSLWGVTAGFANLIGPLASGVLVYALGWEWIFFINVPIGIVGLALAVWLIPVMPTQRHRFDLVGVSLSAMGIFLIVFGLQQGQPAGWQPWIWVVIVAGVGLMSAFVYWQSINAREPLVPLRVFGDRDFTMSTLGVAAITFTMTAMTLPVMFYAQAVCGLSPIRAAMLTASMALVSALLAPMVGKIIDRSRPRPVIGSGFSMLAIGLMWLSIEMSSTTPMWRLMAPFIFMGVGVAFVWSPLAATATRKLPAELAGASSGVYEASRQLGAVLGSASMAALMTWRISTEMPTLPGGVLPTAAPGRTGAAVLLPEYLRAPFSTATAQTMWLPTLVAVFGIAAALFMVGFTAAEARGVAEHSGRFRRAS</sequence>
<keyword evidence="2" id="KW-0813">Transport</keyword>
<evidence type="ECO:0000313" key="9">
    <source>
        <dbReference type="EMBL" id="VDM89602.1"/>
    </source>
</evidence>
<dbReference type="AlphaFoldDB" id="A0A3S4DUP6"/>
<dbReference type="PANTHER" id="PTHR42718">
    <property type="entry name" value="MAJOR FACILITATOR SUPERFAMILY MULTIDRUG TRANSPORTER MFSC"/>
    <property type="match status" value="1"/>
</dbReference>
<feature type="transmembrane region" description="Helical" evidence="7">
    <location>
        <begin position="482"/>
        <end position="505"/>
    </location>
</feature>
<evidence type="ECO:0000256" key="5">
    <source>
        <dbReference type="ARBA" id="ARBA00022989"/>
    </source>
</evidence>
<keyword evidence="5 7" id="KW-1133">Transmembrane helix</keyword>
<evidence type="ECO:0000256" key="6">
    <source>
        <dbReference type="ARBA" id="ARBA00023136"/>
    </source>
</evidence>
<dbReference type="Proteomes" id="UP000269998">
    <property type="component" value="Chromosome"/>
</dbReference>
<feature type="domain" description="Major facilitator superfamily (MFS) profile" evidence="8">
    <location>
        <begin position="33"/>
        <end position="504"/>
    </location>
</feature>
<comment type="subcellular location">
    <subcellularLocation>
        <location evidence="1">Cell membrane</location>
        <topology evidence="1">Multi-pass membrane protein</topology>
    </subcellularLocation>
</comment>
<feature type="transmembrane region" description="Helical" evidence="7">
    <location>
        <begin position="285"/>
        <end position="309"/>
    </location>
</feature>
<dbReference type="InterPro" id="IPR036259">
    <property type="entry name" value="MFS_trans_sf"/>
</dbReference>
<protein>
    <submittedName>
        <fullName evidence="9">Multidrug resistance protein B</fullName>
    </submittedName>
</protein>
<dbReference type="GO" id="GO:0022857">
    <property type="term" value="F:transmembrane transporter activity"/>
    <property type="evidence" value="ECO:0007669"/>
    <property type="project" value="InterPro"/>
</dbReference>
<dbReference type="EMBL" id="LR130759">
    <property type="protein sequence ID" value="VDM89602.1"/>
    <property type="molecule type" value="Genomic_DNA"/>
</dbReference>
<feature type="transmembrane region" description="Helical" evidence="7">
    <location>
        <begin position="187"/>
        <end position="207"/>
    </location>
</feature>
<dbReference type="PROSITE" id="PS50850">
    <property type="entry name" value="MFS"/>
    <property type="match status" value="1"/>
</dbReference>
<evidence type="ECO:0000313" key="10">
    <source>
        <dbReference type="Proteomes" id="UP000269998"/>
    </source>
</evidence>
<gene>
    <name evidence="9" type="primary">emrB_3</name>
    <name evidence="9" type="ORF">MB901379_03180</name>
</gene>
<dbReference type="Pfam" id="PF07690">
    <property type="entry name" value="MFS_1"/>
    <property type="match status" value="1"/>
</dbReference>
<keyword evidence="10" id="KW-1185">Reference proteome</keyword>
<evidence type="ECO:0000256" key="3">
    <source>
        <dbReference type="ARBA" id="ARBA00022475"/>
    </source>
</evidence>
<accession>A0A3S4DUP6</accession>
<dbReference type="Gene3D" id="1.20.1250.20">
    <property type="entry name" value="MFS general substrate transporter like domains"/>
    <property type="match status" value="1"/>
</dbReference>
<dbReference type="CDD" id="cd17321">
    <property type="entry name" value="MFS_MMR_MDR_like"/>
    <property type="match status" value="1"/>
</dbReference>
<dbReference type="SUPFAM" id="SSF103473">
    <property type="entry name" value="MFS general substrate transporter"/>
    <property type="match status" value="1"/>
</dbReference>
<proteinExistence type="predicted"/>
<dbReference type="PANTHER" id="PTHR42718:SF42">
    <property type="entry name" value="EXPORT PROTEIN"/>
    <property type="match status" value="1"/>
</dbReference>
<keyword evidence="4 7" id="KW-0812">Transmembrane</keyword>
<dbReference type="InterPro" id="IPR004638">
    <property type="entry name" value="EmrB-like"/>
</dbReference>
<feature type="transmembrane region" description="Helical" evidence="7">
    <location>
        <begin position="30"/>
        <end position="62"/>
    </location>
</feature>
<feature type="transmembrane region" description="Helical" evidence="7">
    <location>
        <begin position="219"/>
        <end position="238"/>
    </location>
</feature>
<keyword evidence="3" id="KW-1003">Cell membrane</keyword>
<dbReference type="NCBIfam" id="TIGR00711">
    <property type="entry name" value="efflux_EmrB"/>
    <property type="match status" value="1"/>
</dbReference>